<protein>
    <submittedName>
        <fullName evidence="1">Uncharacterized protein</fullName>
    </submittedName>
</protein>
<sequence length="60" mass="6697">MKERNCMETSACSYSTDGCCVGLSIALFQFDSTHYWALRMIICRIAISIMVLELPETDAG</sequence>
<gene>
    <name evidence="1" type="ORF">T01_4418</name>
</gene>
<name>A0A0V1APN2_TRISP</name>
<evidence type="ECO:0000313" key="2">
    <source>
        <dbReference type="Proteomes" id="UP000054776"/>
    </source>
</evidence>
<dbReference type="AlphaFoldDB" id="A0A0V1APN2"/>
<keyword evidence="2" id="KW-1185">Reference proteome</keyword>
<evidence type="ECO:0000313" key="1">
    <source>
        <dbReference type="EMBL" id="KRY26751.1"/>
    </source>
</evidence>
<organism evidence="1 2">
    <name type="scientific">Trichinella spiralis</name>
    <name type="common">Trichina worm</name>
    <dbReference type="NCBI Taxonomy" id="6334"/>
    <lineage>
        <taxon>Eukaryota</taxon>
        <taxon>Metazoa</taxon>
        <taxon>Ecdysozoa</taxon>
        <taxon>Nematoda</taxon>
        <taxon>Enoplea</taxon>
        <taxon>Dorylaimia</taxon>
        <taxon>Trichinellida</taxon>
        <taxon>Trichinellidae</taxon>
        <taxon>Trichinella</taxon>
    </lineage>
</organism>
<accession>A0A0V1APN2</accession>
<comment type="caution">
    <text evidence="1">The sequence shown here is derived from an EMBL/GenBank/DDBJ whole genome shotgun (WGS) entry which is preliminary data.</text>
</comment>
<proteinExistence type="predicted"/>
<dbReference type="EMBL" id="JYDH01000345">
    <property type="protein sequence ID" value="KRY26751.1"/>
    <property type="molecule type" value="Genomic_DNA"/>
</dbReference>
<dbReference type="InParanoid" id="A0A0V1APN2"/>
<dbReference type="Proteomes" id="UP000054776">
    <property type="component" value="Unassembled WGS sequence"/>
</dbReference>
<reference evidence="1 2" key="1">
    <citation type="submission" date="2015-01" db="EMBL/GenBank/DDBJ databases">
        <title>Evolution of Trichinella species and genotypes.</title>
        <authorList>
            <person name="Korhonen P.K."/>
            <person name="Edoardo P."/>
            <person name="Giuseppe L.R."/>
            <person name="Gasser R.B."/>
        </authorList>
    </citation>
    <scope>NUCLEOTIDE SEQUENCE [LARGE SCALE GENOMIC DNA]</scope>
    <source>
        <strain evidence="1">ISS3</strain>
    </source>
</reference>